<evidence type="ECO:0000313" key="1">
    <source>
        <dbReference type="EMBL" id="KKN14356.1"/>
    </source>
</evidence>
<organism evidence="1">
    <name type="scientific">marine sediment metagenome</name>
    <dbReference type="NCBI Taxonomy" id="412755"/>
    <lineage>
        <taxon>unclassified sequences</taxon>
        <taxon>metagenomes</taxon>
        <taxon>ecological metagenomes</taxon>
    </lineage>
</organism>
<sequence>MVKVSEVCDCELPTCHRRHMRPRRRELKSMSAKHLRVHRAKKKARVDALAARGACTYCDSRLRLRFRRRERGEKKQYVSQMLGYRWERILELLQDYVIVCEDCTARSPVNHARLLRIKRLAGCRKCGVRSGKLEFHHRNGMDPEVDFTVSRIEGRSWSVIEAEMAKCVVLCRSCHRRFHDLRRRGWCRFFWRWRTLLRKYRKTPHFFRSKR</sequence>
<evidence type="ECO:0008006" key="2">
    <source>
        <dbReference type="Google" id="ProtNLM"/>
    </source>
</evidence>
<dbReference type="EMBL" id="LAZR01003825">
    <property type="protein sequence ID" value="KKN14356.1"/>
    <property type="molecule type" value="Genomic_DNA"/>
</dbReference>
<proteinExistence type="predicted"/>
<comment type="caution">
    <text evidence="1">The sequence shown here is derived from an EMBL/GenBank/DDBJ whole genome shotgun (WGS) entry which is preliminary data.</text>
</comment>
<gene>
    <name evidence="1" type="ORF">LCGC14_0996850</name>
</gene>
<protein>
    <recommendedName>
        <fullName evidence="2">HNH domain-containing protein</fullName>
    </recommendedName>
</protein>
<dbReference type="AlphaFoldDB" id="A0A0F9QMN7"/>
<reference evidence="1" key="1">
    <citation type="journal article" date="2015" name="Nature">
        <title>Complex archaea that bridge the gap between prokaryotes and eukaryotes.</title>
        <authorList>
            <person name="Spang A."/>
            <person name="Saw J.H."/>
            <person name="Jorgensen S.L."/>
            <person name="Zaremba-Niedzwiedzka K."/>
            <person name="Martijn J."/>
            <person name="Lind A.E."/>
            <person name="van Eijk R."/>
            <person name="Schleper C."/>
            <person name="Guy L."/>
            <person name="Ettema T.J."/>
        </authorList>
    </citation>
    <scope>NUCLEOTIDE SEQUENCE</scope>
</reference>
<accession>A0A0F9QMN7</accession>
<name>A0A0F9QMN7_9ZZZZ</name>